<dbReference type="GO" id="GO:0005886">
    <property type="term" value="C:plasma membrane"/>
    <property type="evidence" value="ECO:0007669"/>
    <property type="project" value="UniProtKB-SubCell"/>
</dbReference>
<dbReference type="InterPro" id="IPR027417">
    <property type="entry name" value="P-loop_NTPase"/>
</dbReference>
<name>A0A3N4TYM9_9RHOB</name>
<accession>A0A3N4TYM9</accession>
<keyword evidence="6 8" id="KW-1133">Transmembrane helix</keyword>
<dbReference type="Gene3D" id="3.40.50.300">
    <property type="entry name" value="P-loop containing nucleotide triphosphate hydrolases"/>
    <property type="match status" value="1"/>
</dbReference>
<evidence type="ECO:0000256" key="1">
    <source>
        <dbReference type="ARBA" id="ARBA00004651"/>
    </source>
</evidence>
<evidence type="ECO:0000256" key="7">
    <source>
        <dbReference type="ARBA" id="ARBA00023136"/>
    </source>
</evidence>
<dbReference type="PANTHER" id="PTHR32309">
    <property type="entry name" value="TYROSINE-PROTEIN KINASE"/>
    <property type="match status" value="1"/>
</dbReference>
<evidence type="ECO:0000256" key="8">
    <source>
        <dbReference type="SAM" id="Phobius"/>
    </source>
</evidence>
<dbReference type="EMBL" id="RKQK01000006">
    <property type="protein sequence ID" value="RPE62928.1"/>
    <property type="molecule type" value="Genomic_DNA"/>
</dbReference>
<dbReference type="InterPro" id="IPR050445">
    <property type="entry name" value="Bact_polysacc_biosynth/exp"/>
</dbReference>
<dbReference type="OrthoDB" id="230260at2"/>
<dbReference type="SUPFAM" id="SSF52540">
    <property type="entry name" value="P-loop containing nucleoside triphosphate hydrolases"/>
    <property type="match status" value="1"/>
</dbReference>
<evidence type="ECO:0000256" key="5">
    <source>
        <dbReference type="ARBA" id="ARBA00022840"/>
    </source>
</evidence>
<keyword evidence="2" id="KW-1003">Cell membrane</keyword>
<evidence type="ECO:0000256" key="2">
    <source>
        <dbReference type="ARBA" id="ARBA00022475"/>
    </source>
</evidence>
<feature type="transmembrane region" description="Helical" evidence="8">
    <location>
        <begin position="21"/>
        <end position="39"/>
    </location>
</feature>
<comment type="caution">
    <text evidence="11">The sequence shown here is derived from an EMBL/GenBank/DDBJ whole genome shotgun (WGS) entry which is preliminary data.</text>
</comment>
<evidence type="ECO:0000259" key="10">
    <source>
        <dbReference type="Pfam" id="PF13807"/>
    </source>
</evidence>
<dbReference type="InterPro" id="IPR032807">
    <property type="entry name" value="GNVR"/>
</dbReference>
<keyword evidence="3 8" id="KW-0812">Transmembrane</keyword>
<evidence type="ECO:0000256" key="6">
    <source>
        <dbReference type="ARBA" id="ARBA00022989"/>
    </source>
</evidence>
<comment type="subcellular location">
    <subcellularLocation>
        <location evidence="1">Cell membrane</location>
        <topology evidence="1">Multi-pass membrane protein</topology>
    </subcellularLocation>
</comment>
<feature type="domain" description="Tyrosine-protein kinase G-rich" evidence="10">
    <location>
        <begin position="358"/>
        <end position="433"/>
    </location>
</feature>
<dbReference type="Pfam" id="PF13807">
    <property type="entry name" value="GNVR"/>
    <property type="match status" value="1"/>
</dbReference>
<dbReference type="Pfam" id="PF02706">
    <property type="entry name" value="Wzz"/>
    <property type="match status" value="1"/>
</dbReference>
<proteinExistence type="predicted"/>
<protein>
    <submittedName>
        <fullName evidence="11">Capsular exopolysaccharide synthesis family protein</fullName>
    </submittedName>
</protein>
<keyword evidence="12" id="KW-1185">Reference proteome</keyword>
<dbReference type="GO" id="GO:0004713">
    <property type="term" value="F:protein tyrosine kinase activity"/>
    <property type="evidence" value="ECO:0007669"/>
    <property type="project" value="TreeGrafter"/>
</dbReference>
<dbReference type="CDD" id="cd05387">
    <property type="entry name" value="BY-kinase"/>
    <property type="match status" value="1"/>
</dbReference>
<keyword evidence="7 8" id="KW-0472">Membrane</keyword>
<evidence type="ECO:0000256" key="4">
    <source>
        <dbReference type="ARBA" id="ARBA00022741"/>
    </source>
</evidence>
<dbReference type="Proteomes" id="UP000269689">
    <property type="component" value="Unassembled WGS sequence"/>
</dbReference>
<evidence type="ECO:0000313" key="12">
    <source>
        <dbReference type="Proteomes" id="UP000269689"/>
    </source>
</evidence>
<dbReference type="RefSeq" id="WP_123794274.1">
    <property type="nucleotide sequence ID" value="NZ_RKQK01000006.1"/>
</dbReference>
<gene>
    <name evidence="11" type="ORF">EDD53_2967</name>
</gene>
<reference evidence="11 12" key="1">
    <citation type="submission" date="2018-11" db="EMBL/GenBank/DDBJ databases">
        <title>Genomic Encyclopedia of Type Strains, Phase IV (KMG-IV): sequencing the most valuable type-strain genomes for metagenomic binning, comparative biology and taxonomic classification.</title>
        <authorList>
            <person name="Goeker M."/>
        </authorList>
    </citation>
    <scope>NUCLEOTIDE SEQUENCE [LARGE SCALE GENOMIC DNA]</scope>
    <source>
        <strain evidence="11 12">DSM 104731</strain>
    </source>
</reference>
<keyword evidence="4" id="KW-0547">Nucleotide-binding</keyword>
<evidence type="ECO:0000259" key="9">
    <source>
        <dbReference type="Pfam" id="PF02706"/>
    </source>
</evidence>
<dbReference type="InterPro" id="IPR003856">
    <property type="entry name" value="LPS_length_determ_N"/>
</dbReference>
<evidence type="ECO:0000256" key="3">
    <source>
        <dbReference type="ARBA" id="ARBA00022692"/>
    </source>
</evidence>
<sequence>MTDTQDFIDPRDVIALLRRQLRLIAVVTAIFVALAFIYVTQATPLYTASALLKIDPQETNILNPTQTGNTNSSIESTRLETEVEILKSSSLAIKTIEKLNLVSSSEFGPSISLTDKFKAALGFDLPPTPSQDALMNASIRRVKDAMSVRRRGLTYIVSVDVTTSDPKLSADVANAHAQTYIEDQISGRSDVSIASRDVLQSQLETARQSLSASNNSLREYISENLTRLAEESGNATLLQIGEQLQALGQPSETYTTAQIALETQDWQSLAQAVGDNAMMSIESQRQALLARLGTAEAGSDQAFDLTSGLERLEEQLKQRGAQAVANLDNSEQARFALLDDAQNAVLESELSAATLTDIYSLQQDAQIAQRQYDQLLSRIRDLETQAVLQVANSRVVSQALVPNGPSFPNKKLTLALALILGLGIGIGIALLKEFYFGGITSAHQLENVLPVKIAGAIPNLPNAEVGESLADRVITEPMSPFAEAYRKLRASIDEELDEVEGSKVILVTSALAAEGKSTSALALARTYFTAGKSVLLIDADLRNPSLHKFFNATPESGLIDYLIAQNKPKAANGDDVDADATTLNQFYVLDPLCNLGVIIGHKKPNVPTDAPLQSTAFIKMLKQARKSFDIIIVDSAPLLPVVDTRYIAPHVDAAVMCVRYGVPSQSEVRSASEQLMSASRGRAKTMAVLSCSESKSRTYGYDGYYGA</sequence>
<dbReference type="AlphaFoldDB" id="A0A3N4TYM9"/>
<dbReference type="PANTHER" id="PTHR32309:SF13">
    <property type="entry name" value="FERRIC ENTEROBACTIN TRANSPORT PROTEIN FEPE"/>
    <property type="match status" value="1"/>
</dbReference>
<keyword evidence="5" id="KW-0067">ATP-binding</keyword>
<dbReference type="InterPro" id="IPR005702">
    <property type="entry name" value="Wzc-like_C"/>
</dbReference>
<evidence type="ECO:0000313" key="11">
    <source>
        <dbReference type="EMBL" id="RPE62928.1"/>
    </source>
</evidence>
<organism evidence="11 12">
    <name type="scientific">Pacificibacter maritimus</name>
    <dbReference type="NCBI Taxonomy" id="762213"/>
    <lineage>
        <taxon>Bacteria</taxon>
        <taxon>Pseudomonadati</taxon>
        <taxon>Pseudomonadota</taxon>
        <taxon>Alphaproteobacteria</taxon>
        <taxon>Rhodobacterales</taxon>
        <taxon>Roseobacteraceae</taxon>
        <taxon>Pacificibacter</taxon>
    </lineage>
</organism>
<feature type="domain" description="Polysaccharide chain length determinant N-terminal" evidence="9">
    <location>
        <begin position="8"/>
        <end position="99"/>
    </location>
</feature>